<dbReference type="GO" id="GO:0016787">
    <property type="term" value="F:hydrolase activity"/>
    <property type="evidence" value="ECO:0007669"/>
    <property type="project" value="UniProtKB-KW"/>
</dbReference>
<keyword evidence="6" id="KW-0347">Helicase</keyword>
<dbReference type="Pfam" id="PF00176">
    <property type="entry name" value="SNF2-rel_dom"/>
    <property type="match status" value="1"/>
</dbReference>
<dbReference type="InterPro" id="IPR013663">
    <property type="entry name" value="Helicase_SWF/SNF/SWI_bac"/>
</dbReference>
<dbReference type="InterPro" id="IPR014001">
    <property type="entry name" value="Helicase_ATP-bd"/>
</dbReference>
<dbReference type="GO" id="GO:0004386">
    <property type="term" value="F:helicase activity"/>
    <property type="evidence" value="ECO:0007669"/>
    <property type="project" value="UniProtKB-KW"/>
</dbReference>
<dbReference type="KEGG" id="cmah:C1I91_02785"/>
<dbReference type="PROSITE" id="PS51194">
    <property type="entry name" value="HELICASE_CTER"/>
    <property type="match status" value="1"/>
</dbReference>
<evidence type="ECO:0000256" key="1">
    <source>
        <dbReference type="ARBA" id="ARBA00022801"/>
    </source>
</evidence>
<dbReference type="PROSITE" id="PS50966">
    <property type="entry name" value="ZF_SWIM"/>
    <property type="match status" value="1"/>
</dbReference>
<dbReference type="GO" id="GO:0005524">
    <property type="term" value="F:ATP binding"/>
    <property type="evidence" value="ECO:0007669"/>
    <property type="project" value="InterPro"/>
</dbReference>
<evidence type="ECO:0000259" key="5">
    <source>
        <dbReference type="PROSITE" id="PS51194"/>
    </source>
</evidence>
<evidence type="ECO:0000259" key="4">
    <source>
        <dbReference type="PROSITE" id="PS51192"/>
    </source>
</evidence>
<keyword evidence="2" id="KW-0479">Metal-binding</keyword>
<sequence length="1069" mass="124628">MEENSILNYCDKRQYLKGIQCYEDSLVDDFSINIKSLEGKGANSYFIDTYVKSDINDDRYNVRISLNDNVGFTSFNCNCQFFNQEYRRKGICKHIAAVMVRFFREKQNTVAYKRNNLQVRKIFDEMSTALLSKEREELNLSVKLEFNRMNFVESSMEIKVGKERNFLVKDIKEFLQAYDEGKIVSLSKNFEFDGAIHYFSEDSKQIIELIREIDENDRLTRNLYNYSTPNMRLIEGRKVYLSLTQLKRLLRTIKGDIDCSINGREYSGVKIIEDNPMNFIINAYENTIKLSYGEDIPIALTSTNDVLFLNNNIYLPDENSIKVLKPIINILKKEASISFENEDRDKLTSLVLPTLSQHSSFVNIDEVSREELEVVPLKTRFYIDRDNDNIFIDIVYCYGQYEIDPLKEVDVPKYIIREKVKEQEIVNRINSYGFTQEDRFVLEEEEKVVEFLRWGVVALSGLGEIYYSESFKKLKVHTPSSYKGAIRMSDNGLLEIYFSIEGVDNRELWNIFASIKQKKKYYKLKNGDFITLEEKELKVLEEILAYAEVRKDELNNGCFKVPSYKGYYIEDIIEKNQLEFMKNTREFDNLYFRTKKMDVSDIDIPKAFDKIMRDYQKDGFRWFNMLYKFRFGGILADEMGLGKTLQTIGFLKSINIGLPALIVVPSSLVYNWRDEFDKFSPDTKVAIVQGNKELRESLLKQYENYNVIITSYALLRRDIELYSNKEFSVCIIDEAQNIKNNNSQNAKSVKKIKATCRFALTGTPIENNLGDLWSIFDFIMPTYLLSKMNFSTRYESPIMKDRDTGALEELNRKIKPFILRRTKNMVLEQLPPKIEYSISVDMIDKQKKIYASYSKAALREFEKQGLDAPKLKVLGALTRLRQICSDPSVLIEGYKGHSGKLEALMNIVEKSKANRKKILVFSSFTTVLKNIAVHLEENNIGYLYLDGDTDIKERTEMVKRFNLGDDLVFLISLKAGGTGLNITGAEIVVHYDPWWNPAIEEQATDRAHRIGQRKAVEVIKLITRGTIEERVYDLQRKKKEFIQKIIGEDIRDYSTFSDMSLEELKDLFR</sequence>
<keyword evidence="6" id="KW-0067">ATP-binding</keyword>
<dbReference type="FunFam" id="3.40.50.10810:FF:000054">
    <property type="entry name" value="Helicase, Snf2 family"/>
    <property type="match status" value="1"/>
</dbReference>
<evidence type="ECO:0000259" key="3">
    <source>
        <dbReference type="PROSITE" id="PS50966"/>
    </source>
</evidence>
<dbReference type="GO" id="GO:0008270">
    <property type="term" value="F:zinc ion binding"/>
    <property type="evidence" value="ECO:0007669"/>
    <property type="project" value="UniProtKB-KW"/>
</dbReference>
<dbReference type="PANTHER" id="PTHR10799">
    <property type="entry name" value="SNF2/RAD54 HELICASE FAMILY"/>
    <property type="match status" value="1"/>
</dbReference>
<dbReference type="InterPro" id="IPR049730">
    <property type="entry name" value="SNF2/RAD54-like_C"/>
</dbReference>
<dbReference type="SMART" id="SM00490">
    <property type="entry name" value="HELICc"/>
    <property type="match status" value="1"/>
</dbReference>
<accession>A0A410DNN6</accession>
<evidence type="ECO:0000313" key="6">
    <source>
        <dbReference type="EMBL" id="QAA30678.1"/>
    </source>
</evidence>
<dbReference type="OrthoDB" id="9760715at2"/>
<feature type="domain" description="SWIM-type" evidence="3">
    <location>
        <begin position="60"/>
        <end position="103"/>
    </location>
</feature>
<dbReference type="PROSITE" id="PS51192">
    <property type="entry name" value="HELICASE_ATP_BIND_1"/>
    <property type="match status" value="1"/>
</dbReference>
<feature type="domain" description="Helicase C-terminal" evidence="5">
    <location>
        <begin position="900"/>
        <end position="1065"/>
    </location>
</feature>
<dbReference type="RefSeq" id="WP_128211128.1">
    <property type="nucleotide sequence ID" value="NZ_CP025746.1"/>
</dbReference>
<keyword evidence="6" id="KW-0547">Nucleotide-binding</keyword>
<dbReference type="Pfam" id="PF08455">
    <property type="entry name" value="SNF2_assoc"/>
    <property type="match status" value="1"/>
</dbReference>
<dbReference type="SMART" id="SM00487">
    <property type="entry name" value="DEXDc"/>
    <property type="match status" value="1"/>
</dbReference>
<dbReference type="Gene3D" id="3.40.50.300">
    <property type="entry name" value="P-loop containing nucleotide triphosphate hydrolases"/>
    <property type="match status" value="1"/>
</dbReference>
<reference evidence="6 7" key="1">
    <citation type="submission" date="2018-01" db="EMBL/GenBank/DDBJ databases">
        <title>Genome Sequencing and Assembly of Anaerobacter polyendosporus strain CT4.</title>
        <authorList>
            <person name="Tachaapaikoon C."/>
            <person name="Sutheeworapong S."/>
            <person name="Jenjaroenpun P."/>
            <person name="Wongsurawat T."/>
            <person name="Nookeaw I."/>
            <person name="Cheawchanlertfa P."/>
            <person name="Kosugi A."/>
            <person name="Cheevadhanarak S."/>
            <person name="Ratanakhanokchai K."/>
        </authorList>
    </citation>
    <scope>NUCLEOTIDE SEQUENCE [LARGE SCALE GENOMIC DNA]</scope>
    <source>
        <strain evidence="6 7">CT4</strain>
    </source>
</reference>
<organism evidence="6 7">
    <name type="scientific">Clostridium manihotivorum</name>
    <dbReference type="NCBI Taxonomy" id="2320868"/>
    <lineage>
        <taxon>Bacteria</taxon>
        <taxon>Bacillati</taxon>
        <taxon>Bacillota</taxon>
        <taxon>Clostridia</taxon>
        <taxon>Eubacteriales</taxon>
        <taxon>Clostridiaceae</taxon>
        <taxon>Clostridium</taxon>
    </lineage>
</organism>
<keyword evidence="7" id="KW-1185">Reference proteome</keyword>
<dbReference type="Gene3D" id="3.40.50.10810">
    <property type="entry name" value="Tandem AAA-ATPase domain"/>
    <property type="match status" value="1"/>
</dbReference>
<keyword evidence="2" id="KW-0863">Zinc-finger</keyword>
<dbReference type="CDD" id="cd18012">
    <property type="entry name" value="DEXQc_arch_SWI2_SNF2"/>
    <property type="match status" value="1"/>
</dbReference>
<dbReference type="Pfam" id="PF00271">
    <property type="entry name" value="Helicase_C"/>
    <property type="match status" value="1"/>
</dbReference>
<keyword evidence="1" id="KW-0378">Hydrolase</keyword>
<dbReference type="InterPro" id="IPR007527">
    <property type="entry name" value="Znf_SWIM"/>
</dbReference>
<dbReference type="SUPFAM" id="SSF52540">
    <property type="entry name" value="P-loop containing nucleoside triphosphate hydrolases"/>
    <property type="match status" value="2"/>
</dbReference>
<dbReference type="InterPro" id="IPR000330">
    <property type="entry name" value="SNF2_N"/>
</dbReference>
<feature type="domain" description="Helicase ATP-binding" evidence="4">
    <location>
        <begin position="624"/>
        <end position="782"/>
    </location>
</feature>
<evidence type="ECO:0000313" key="7">
    <source>
        <dbReference type="Proteomes" id="UP000286268"/>
    </source>
</evidence>
<name>A0A410DNN6_9CLOT</name>
<dbReference type="EMBL" id="CP025746">
    <property type="protein sequence ID" value="QAA30678.1"/>
    <property type="molecule type" value="Genomic_DNA"/>
</dbReference>
<dbReference type="AlphaFoldDB" id="A0A410DNN6"/>
<dbReference type="InterPro" id="IPR038718">
    <property type="entry name" value="SNF2-like_sf"/>
</dbReference>
<proteinExistence type="predicted"/>
<dbReference type="Proteomes" id="UP000286268">
    <property type="component" value="Chromosome"/>
</dbReference>
<dbReference type="InterPro" id="IPR001650">
    <property type="entry name" value="Helicase_C-like"/>
</dbReference>
<evidence type="ECO:0000256" key="2">
    <source>
        <dbReference type="PROSITE-ProRule" id="PRU00325"/>
    </source>
</evidence>
<protein>
    <submittedName>
        <fullName evidence="6">Helicase</fullName>
    </submittedName>
</protein>
<dbReference type="CDD" id="cd18793">
    <property type="entry name" value="SF2_C_SNF"/>
    <property type="match status" value="1"/>
</dbReference>
<gene>
    <name evidence="6" type="ORF">C1I91_02785</name>
</gene>
<keyword evidence="2" id="KW-0862">Zinc</keyword>
<dbReference type="InterPro" id="IPR027417">
    <property type="entry name" value="P-loop_NTPase"/>
</dbReference>